<accession>A0AAD5R012</accession>
<name>A0AAD5R012_PARTN</name>
<reference evidence="1" key="1">
    <citation type="submission" date="2021-06" db="EMBL/GenBank/DDBJ databases">
        <title>Parelaphostrongylus tenuis whole genome reference sequence.</title>
        <authorList>
            <person name="Garwood T.J."/>
            <person name="Larsen P.A."/>
            <person name="Fountain-Jones N.M."/>
            <person name="Garbe J.R."/>
            <person name="Macchietto M.G."/>
            <person name="Kania S.A."/>
            <person name="Gerhold R.W."/>
            <person name="Richards J.E."/>
            <person name="Wolf T.M."/>
        </authorList>
    </citation>
    <scope>NUCLEOTIDE SEQUENCE</scope>
    <source>
        <strain evidence="1">MNPRO001-30</strain>
        <tissue evidence="1">Meninges</tissue>
    </source>
</reference>
<evidence type="ECO:0000313" key="2">
    <source>
        <dbReference type="Proteomes" id="UP001196413"/>
    </source>
</evidence>
<evidence type="ECO:0000313" key="1">
    <source>
        <dbReference type="EMBL" id="KAJ1367108.1"/>
    </source>
</evidence>
<proteinExistence type="predicted"/>
<organism evidence="1 2">
    <name type="scientific">Parelaphostrongylus tenuis</name>
    <name type="common">Meningeal worm</name>
    <dbReference type="NCBI Taxonomy" id="148309"/>
    <lineage>
        <taxon>Eukaryota</taxon>
        <taxon>Metazoa</taxon>
        <taxon>Ecdysozoa</taxon>
        <taxon>Nematoda</taxon>
        <taxon>Chromadorea</taxon>
        <taxon>Rhabditida</taxon>
        <taxon>Rhabditina</taxon>
        <taxon>Rhabditomorpha</taxon>
        <taxon>Strongyloidea</taxon>
        <taxon>Metastrongylidae</taxon>
        <taxon>Parelaphostrongylus</taxon>
    </lineage>
</organism>
<sequence length="150" mass="16555">MKRRNPQAVVSTVRKNAQRWSGVVDTDDQEHDADTNIPAVHQFPTSSGWGEMKKALVQPNIRASALAGSSIGQILRLLASPLENPYIPLRGVGDGVQLTRPVKCPSGVVFDCREPVEFYELFMRGVWAADCTTDKYLRQADGPSLGKHEH</sequence>
<dbReference type="EMBL" id="JAHQIW010005780">
    <property type="protein sequence ID" value="KAJ1367108.1"/>
    <property type="molecule type" value="Genomic_DNA"/>
</dbReference>
<protein>
    <submittedName>
        <fullName evidence="1">Uncharacterized protein</fullName>
    </submittedName>
</protein>
<dbReference type="AlphaFoldDB" id="A0AAD5R012"/>
<comment type="caution">
    <text evidence="1">The sequence shown here is derived from an EMBL/GenBank/DDBJ whole genome shotgun (WGS) entry which is preliminary data.</text>
</comment>
<gene>
    <name evidence="1" type="ORF">KIN20_027960</name>
</gene>
<dbReference type="Proteomes" id="UP001196413">
    <property type="component" value="Unassembled WGS sequence"/>
</dbReference>
<keyword evidence="2" id="KW-1185">Reference proteome</keyword>